<sequence>MVYTAILSGESNFYIVIPDSDGPQKPLKKGFPCLCYNFGEVIDENSYFIKNVHESRIVSMKSYFLNFDYRITLI</sequence>
<accession>A0ACD5GLG1</accession>
<keyword evidence="1" id="KW-0614">Plasmid</keyword>
<dbReference type="Proteomes" id="UP001301963">
    <property type="component" value="Plasmid lp25"/>
</dbReference>
<evidence type="ECO:0000313" key="1">
    <source>
        <dbReference type="EMBL" id="XPK47102.1"/>
    </source>
</evidence>
<dbReference type="EMBL" id="CP179538">
    <property type="protein sequence ID" value="XPK47102.1"/>
    <property type="molecule type" value="Genomic_DNA"/>
</dbReference>
<proteinExistence type="predicted"/>
<reference evidence="1" key="1">
    <citation type="submission" date="2024-11" db="EMBL/GenBank/DDBJ databases">
        <title>Sequencing of Borrelia variable plasmids from multiple Borrelia sensu lato isolates.</title>
        <authorList>
            <person name="Mongodin E.F."/>
            <person name="Rudenko N."/>
            <person name="Fraser C.M."/>
            <person name="Schutzer S."/>
            <person name="Luft B."/>
            <person name="Morgan R."/>
            <person name="Casjens S."/>
            <person name="Qiu W."/>
        </authorList>
    </citation>
    <scope>NUCLEOTIDE SEQUENCE</scope>
    <source>
        <strain evidence="1">PotiB3</strain>
    </source>
</reference>
<organism evidence="1 2">
    <name type="scientific">Borreliella lusitaniae</name>
    <dbReference type="NCBI Taxonomy" id="100177"/>
    <lineage>
        <taxon>Bacteria</taxon>
        <taxon>Pseudomonadati</taxon>
        <taxon>Spirochaetota</taxon>
        <taxon>Spirochaetia</taxon>
        <taxon>Spirochaetales</taxon>
        <taxon>Borreliaceae</taxon>
        <taxon>Borreliella</taxon>
    </lineage>
</organism>
<protein>
    <submittedName>
        <fullName evidence="1">Uncharacterized protein</fullName>
    </submittedName>
</protein>
<geneLocation type="plasmid" evidence="1 2">
    <name>lp25</name>
</geneLocation>
<gene>
    <name evidence="1" type="ORF">QIA44_05045</name>
</gene>
<keyword evidence="2" id="KW-1185">Reference proteome</keyword>
<evidence type="ECO:0000313" key="2">
    <source>
        <dbReference type="Proteomes" id="UP001301963"/>
    </source>
</evidence>
<name>A0ACD5GLG1_9SPIR</name>